<dbReference type="InterPro" id="IPR013216">
    <property type="entry name" value="Methyltransf_11"/>
</dbReference>
<reference evidence="5 6" key="1">
    <citation type="submission" date="2020-10" db="EMBL/GenBank/DDBJ databases">
        <title>Sequencing the genomes of 1000 actinobacteria strains.</title>
        <authorList>
            <person name="Klenk H.-P."/>
        </authorList>
    </citation>
    <scope>NUCLEOTIDE SEQUENCE [LARGE SCALE GENOMIC DNA]</scope>
    <source>
        <strain evidence="5 6">DSM 43173</strain>
    </source>
</reference>
<dbReference type="PANTHER" id="PTHR43464">
    <property type="entry name" value="METHYLTRANSFERASE"/>
    <property type="match status" value="1"/>
</dbReference>
<proteinExistence type="predicted"/>
<accession>A0ABR9M003</accession>
<keyword evidence="2" id="KW-0808">Transferase</keyword>
<dbReference type="SUPFAM" id="SSF53335">
    <property type="entry name" value="S-adenosyl-L-methionine-dependent methyltransferases"/>
    <property type="match status" value="1"/>
</dbReference>
<protein>
    <submittedName>
        <fullName evidence="5">SAM-dependent methyltransferase</fullName>
    </submittedName>
</protein>
<sequence length="197" mass="21442">MPETYWNHNVHYQRLVLKLVPEDCAHALDVGCGDGLLAGKLAARVPYVTGVDRCAEAIAMARERRPGNVSFVAGDYLDGQLPEGKYDLVTAVAVVHHADFGEAVDALVRLLAPGGRLVIVGNARDRTLLDGVVRLSGQAVSHVLKLLHGGKRGPGVPVMDPVMSWGEVGRAAGRLLPGCRFRRLLLRRYLLVWDKPR</sequence>
<dbReference type="Gene3D" id="3.40.50.150">
    <property type="entry name" value="Vaccinia Virus protein VP39"/>
    <property type="match status" value="1"/>
</dbReference>
<dbReference type="PANTHER" id="PTHR43464:SF19">
    <property type="entry name" value="UBIQUINONE BIOSYNTHESIS O-METHYLTRANSFERASE, MITOCHONDRIAL"/>
    <property type="match status" value="1"/>
</dbReference>
<feature type="domain" description="Methyltransferase type 11" evidence="4">
    <location>
        <begin position="28"/>
        <end position="119"/>
    </location>
</feature>
<evidence type="ECO:0000256" key="2">
    <source>
        <dbReference type="ARBA" id="ARBA00022679"/>
    </source>
</evidence>
<evidence type="ECO:0000256" key="1">
    <source>
        <dbReference type="ARBA" id="ARBA00022603"/>
    </source>
</evidence>
<dbReference type="GO" id="GO:0032259">
    <property type="term" value="P:methylation"/>
    <property type="evidence" value="ECO:0007669"/>
    <property type="project" value="UniProtKB-KW"/>
</dbReference>
<dbReference type="CDD" id="cd02440">
    <property type="entry name" value="AdoMet_MTases"/>
    <property type="match status" value="1"/>
</dbReference>
<dbReference type="InterPro" id="IPR029063">
    <property type="entry name" value="SAM-dependent_MTases_sf"/>
</dbReference>
<evidence type="ECO:0000313" key="6">
    <source>
        <dbReference type="Proteomes" id="UP000633509"/>
    </source>
</evidence>
<gene>
    <name evidence="5" type="ORF">H4W80_004096</name>
</gene>
<keyword evidence="1 5" id="KW-0489">Methyltransferase</keyword>
<dbReference type="Pfam" id="PF08241">
    <property type="entry name" value="Methyltransf_11"/>
    <property type="match status" value="1"/>
</dbReference>
<comment type="caution">
    <text evidence="5">The sequence shown here is derived from an EMBL/GenBank/DDBJ whole genome shotgun (WGS) entry which is preliminary data.</text>
</comment>
<keyword evidence="3" id="KW-0949">S-adenosyl-L-methionine</keyword>
<evidence type="ECO:0000259" key="4">
    <source>
        <dbReference type="Pfam" id="PF08241"/>
    </source>
</evidence>
<dbReference type="GO" id="GO:0008168">
    <property type="term" value="F:methyltransferase activity"/>
    <property type="evidence" value="ECO:0007669"/>
    <property type="project" value="UniProtKB-KW"/>
</dbReference>
<dbReference type="RefSeq" id="WP_192786507.1">
    <property type="nucleotide sequence ID" value="NZ_JADBEK010000001.1"/>
</dbReference>
<dbReference type="Proteomes" id="UP000633509">
    <property type="component" value="Unassembled WGS sequence"/>
</dbReference>
<keyword evidence="6" id="KW-1185">Reference proteome</keyword>
<evidence type="ECO:0000256" key="3">
    <source>
        <dbReference type="ARBA" id="ARBA00022691"/>
    </source>
</evidence>
<evidence type="ECO:0000313" key="5">
    <source>
        <dbReference type="EMBL" id="MBE1585838.1"/>
    </source>
</evidence>
<dbReference type="EMBL" id="JADBEK010000001">
    <property type="protein sequence ID" value="MBE1585838.1"/>
    <property type="molecule type" value="Genomic_DNA"/>
</dbReference>
<name>A0ABR9M003_9ACTN</name>
<organism evidence="5 6">
    <name type="scientific">Nonomuraea angiospora</name>
    <dbReference type="NCBI Taxonomy" id="46172"/>
    <lineage>
        <taxon>Bacteria</taxon>
        <taxon>Bacillati</taxon>
        <taxon>Actinomycetota</taxon>
        <taxon>Actinomycetes</taxon>
        <taxon>Streptosporangiales</taxon>
        <taxon>Streptosporangiaceae</taxon>
        <taxon>Nonomuraea</taxon>
    </lineage>
</organism>